<name>A0A6A6MNU5_HEVBR</name>
<dbReference type="Pfam" id="PF13041">
    <property type="entry name" value="PPR_2"/>
    <property type="match status" value="1"/>
</dbReference>
<dbReference type="EMBL" id="JAAGAX010000005">
    <property type="protein sequence ID" value="KAF2314038.1"/>
    <property type="molecule type" value="Genomic_DNA"/>
</dbReference>
<dbReference type="GO" id="GO:0009055">
    <property type="term" value="F:electron transfer activity"/>
    <property type="evidence" value="ECO:0007669"/>
    <property type="project" value="TreeGrafter"/>
</dbReference>
<feature type="repeat" description="PPR" evidence="2">
    <location>
        <begin position="29"/>
        <end position="63"/>
    </location>
</feature>
<keyword evidence="1" id="KW-0677">Repeat</keyword>
<dbReference type="GO" id="GO:0009507">
    <property type="term" value="C:chloroplast"/>
    <property type="evidence" value="ECO:0007669"/>
    <property type="project" value="TreeGrafter"/>
</dbReference>
<dbReference type="InterPro" id="IPR002885">
    <property type="entry name" value="PPR_rpt"/>
</dbReference>
<feature type="repeat" description="PPR" evidence="2">
    <location>
        <begin position="1"/>
        <end position="28"/>
    </location>
</feature>
<dbReference type="GO" id="GO:0009644">
    <property type="term" value="P:response to high light intensity"/>
    <property type="evidence" value="ECO:0007669"/>
    <property type="project" value="InterPro"/>
</dbReference>
<dbReference type="AlphaFoldDB" id="A0A6A6MNU5"/>
<evidence type="ECO:0000256" key="1">
    <source>
        <dbReference type="ARBA" id="ARBA00022737"/>
    </source>
</evidence>
<comment type="caution">
    <text evidence="3">The sequence shown here is derived from an EMBL/GenBank/DDBJ whole genome shotgun (WGS) entry which is preliminary data.</text>
</comment>
<protein>
    <submittedName>
        <fullName evidence="3">Uncharacterized protein</fullName>
    </submittedName>
</protein>
<keyword evidence="4" id="KW-1185">Reference proteome</keyword>
<reference evidence="3 4" key="1">
    <citation type="journal article" date="2020" name="Mol. Plant">
        <title>The Chromosome-Based Rubber Tree Genome Provides New Insights into Spurge Genome Evolution and Rubber Biosynthesis.</title>
        <authorList>
            <person name="Liu J."/>
            <person name="Shi C."/>
            <person name="Shi C.C."/>
            <person name="Li W."/>
            <person name="Zhang Q.J."/>
            <person name="Zhang Y."/>
            <person name="Li K."/>
            <person name="Lu H.F."/>
            <person name="Shi C."/>
            <person name="Zhu S.T."/>
            <person name="Xiao Z.Y."/>
            <person name="Nan H."/>
            <person name="Yue Y."/>
            <person name="Zhu X.G."/>
            <person name="Wu Y."/>
            <person name="Hong X.N."/>
            <person name="Fan G.Y."/>
            <person name="Tong Y."/>
            <person name="Zhang D."/>
            <person name="Mao C.L."/>
            <person name="Liu Y.L."/>
            <person name="Hao S.J."/>
            <person name="Liu W.Q."/>
            <person name="Lv M.Q."/>
            <person name="Zhang H.B."/>
            <person name="Liu Y."/>
            <person name="Hu-Tang G.R."/>
            <person name="Wang J.P."/>
            <person name="Wang J.H."/>
            <person name="Sun Y.H."/>
            <person name="Ni S.B."/>
            <person name="Chen W.B."/>
            <person name="Zhang X.C."/>
            <person name="Jiao Y.N."/>
            <person name="Eichler E.E."/>
            <person name="Li G.H."/>
            <person name="Liu X."/>
            <person name="Gao L.Z."/>
        </authorList>
    </citation>
    <scope>NUCLEOTIDE SEQUENCE [LARGE SCALE GENOMIC DNA]</scope>
    <source>
        <strain evidence="4">cv. GT1</strain>
        <tissue evidence="3">Leaf</tissue>
    </source>
</reference>
<dbReference type="GO" id="GO:0009773">
    <property type="term" value="P:photosynthetic electron transport in photosystem I"/>
    <property type="evidence" value="ECO:0007669"/>
    <property type="project" value="InterPro"/>
</dbReference>
<accession>A0A6A6MNU5</accession>
<gene>
    <name evidence="3" type="ORF">GH714_021668</name>
</gene>
<proteinExistence type="predicted"/>
<organism evidence="3 4">
    <name type="scientific">Hevea brasiliensis</name>
    <name type="common">Para rubber tree</name>
    <name type="synonym">Siphonia brasiliensis</name>
    <dbReference type="NCBI Taxonomy" id="3981"/>
    <lineage>
        <taxon>Eukaryota</taxon>
        <taxon>Viridiplantae</taxon>
        <taxon>Streptophyta</taxon>
        <taxon>Embryophyta</taxon>
        <taxon>Tracheophyta</taxon>
        <taxon>Spermatophyta</taxon>
        <taxon>Magnoliopsida</taxon>
        <taxon>eudicotyledons</taxon>
        <taxon>Gunneridae</taxon>
        <taxon>Pentapetalae</taxon>
        <taxon>rosids</taxon>
        <taxon>fabids</taxon>
        <taxon>Malpighiales</taxon>
        <taxon>Euphorbiaceae</taxon>
        <taxon>Crotonoideae</taxon>
        <taxon>Micrandreae</taxon>
        <taxon>Hevea</taxon>
    </lineage>
</organism>
<sequence>MISGYCRDGHVSLAVKFFHKMSDYGCTPDSVTYGALISGLCTESKLSEASQLYETMIDKGLSPCEVTRLTLAYEYCKQGDAASAMIILERLEKKLWIRTVNTLIRKLCSEKKVGVAALFFHKLLDKDPNVDRITLAAFTTACYDSNKYALVSDLSEKMISKGIATGFKGGFGTSSFMAGEDYGMLAKSVLPNHVRVAKPVRLAAMMKNVNEGKGLFAPIVVVTRNIIGKKRLNQLRGKAIALHSQVITEFCKSIGADSKQRQGLIRLAKKNGERLGFLA</sequence>
<dbReference type="PANTHER" id="PTHR35709:SF1">
    <property type="entry name" value="PROTEIN PROTON GRADIENT REGULATION 5, CHLOROPLASTIC"/>
    <property type="match status" value="1"/>
</dbReference>
<dbReference type="NCBIfam" id="TIGR00756">
    <property type="entry name" value="PPR"/>
    <property type="match status" value="2"/>
</dbReference>
<dbReference type="InterPro" id="IPR011990">
    <property type="entry name" value="TPR-like_helical_dom_sf"/>
</dbReference>
<dbReference type="PROSITE" id="PS51375">
    <property type="entry name" value="PPR"/>
    <property type="match status" value="2"/>
</dbReference>
<dbReference type="PANTHER" id="PTHR35709">
    <property type="entry name" value="PROTEIN PROTON GRADIENT REGULATION 5, CHLOROPLASTIC"/>
    <property type="match status" value="1"/>
</dbReference>
<dbReference type="InterPro" id="IPR037497">
    <property type="entry name" value="PGR5"/>
</dbReference>
<evidence type="ECO:0000313" key="4">
    <source>
        <dbReference type="Proteomes" id="UP000467840"/>
    </source>
</evidence>
<dbReference type="Gene3D" id="1.25.40.10">
    <property type="entry name" value="Tetratricopeptide repeat domain"/>
    <property type="match status" value="2"/>
</dbReference>
<evidence type="ECO:0000313" key="3">
    <source>
        <dbReference type="EMBL" id="KAF2314038.1"/>
    </source>
</evidence>
<evidence type="ECO:0000256" key="2">
    <source>
        <dbReference type="PROSITE-ProRule" id="PRU00708"/>
    </source>
</evidence>
<dbReference type="Proteomes" id="UP000467840">
    <property type="component" value="Chromosome 15"/>
</dbReference>